<sequence length="519" mass="59825">MELIRKPIHYTQEGKSIFDQFYLDEDYNVPDQKEDVQRIIQGQAELRAEDIRPVENYVKITGKMYFTILYMTSSGDPKPAVLEGKLPFEEMVYAESDGNETFFLRNVRTEFTASVVHSRKLSLRMMAEMEIGRERIRDEELTENVESDAPVYRKTRNMNLLRLAVSKKDTYRIKEEITLPGTKESIGQVLLTDISVRKLDIRMGQDEILLRGEMLVFCMYLSAEEKADWIEQSEPFEGRVVCDGVSENMYYHIQHSLDDTLADIRLDEDGEMRVLGIEATLNLRMNIYEEEEAEILSDMYSLEQQCVFDTKETVLEELLMQNQSKCKVTERLSLPELKEDVLQILHSQGSIQLESEQHTAEGIRVEGILHLSFLYLRGDDAEPYGNWQGMIPFSWLIEYPDMPEQVNSSLSYHVEQLAVTLAGSEAVEVKAILSFEVFLRRLVPVEVITEVRTEPLDMKELSERPGIVGHIVQNGEDLWSLAKKYMTTIDGIREINGLNDEKVSQGDKLLIFKENVSIL</sequence>
<evidence type="ECO:0000313" key="2">
    <source>
        <dbReference type="EMBL" id="KAA8501112.1"/>
    </source>
</evidence>
<dbReference type="CDD" id="cd00118">
    <property type="entry name" value="LysM"/>
    <property type="match status" value="1"/>
</dbReference>
<keyword evidence="3" id="KW-1185">Reference proteome</keyword>
<dbReference type="RefSeq" id="WP_150311080.1">
    <property type="nucleotide sequence ID" value="NZ_VMSO01000012.1"/>
</dbReference>
<dbReference type="PROSITE" id="PS51782">
    <property type="entry name" value="LYSM"/>
    <property type="match status" value="1"/>
</dbReference>
<reference evidence="2 3" key="1">
    <citation type="submission" date="2019-07" db="EMBL/GenBank/DDBJ databases">
        <authorList>
            <person name="Wongkuna S."/>
            <person name="Scaria J."/>
        </authorList>
    </citation>
    <scope>NUCLEOTIDE SEQUENCE [LARGE SCALE GENOMIC DNA]</scope>
    <source>
        <strain evidence="2 3">SW178</strain>
    </source>
</reference>
<dbReference type="InterPro" id="IPR024300">
    <property type="entry name" value="SipL_SPOCS_dom"/>
</dbReference>
<evidence type="ECO:0000259" key="1">
    <source>
        <dbReference type="PROSITE" id="PS51782"/>
    </source>
</evidence>
<dbReference type="Gene3D" id="3.10.350.10">
    <property type="entry name" value="LysM domain"/>
    <property type="match status" value="1"/>
</dbReference>
<dbReference type="AlphaFoldDB" id="A0A5M9I1M2"/>
<dbReference type="InterPro" id="IPR036779">
    <property type="entry name" value="LysM_dom_sf"/>
</dbReference>
<dbReference type="SMART" id="SM00257">
    <property type="entry name" value="LysM"/>
    <property type="match status" value="1"/>
</dbReference>
<dbReference type="Proteomes" id="UP000322025">
    <property type="component" value="Unassembled WGS sequence"/>
</dbReference>
<feature type="domain" description="LysM" evidence="1">
    <location>
        <begin position="468"/>
        <end position="511"/>
    </location>
</feature>
<dbReference type="Pfam" id="PF12673">
    <property type="entry name" value="SipL"/>
    <property type="match status" value="2"/>
</dbReference>
<comment type="caution">
    <text evidence="2">The sequence shown here is derived from an EMBL/GenBank/DDBJ whole genome shotgun (WGS) entry which is preliminary data.</text>
</comment>
<name>A0A5M9I1M2_9FIRM</name>
<dbReference type="InterPro" id="IPR018392">
    <property type="entry name" value="LysM"/>
</dbReference>
<organism evidence="2 3">
    <name type="scientific">Mediterraneibacter catenae</name>
    <dbReference type="NCBI Taxonomy" id="2594882"/>
    <lineage>
        <taxon>Bacteria</taxon>
        <taxon>Bacillati</taxon>
        <taxon>Bacillota</taxon>
        <taxon>Clostridia</taxon>
        <taxon>Lachnospirales</taxon>
        <taxon>Lachnospiraceae</taxon>
        <taxon>Mediterraneibacter</taxon>
    </lineage>
</organism>
<evidence type="ECO:0000313" key="3">
    <source>
        <dbReference type="Proteomes" id="UP000322025"/>
    </source>
</evidence>
<dbReference type="Pfam" id="PF01476">
    <property type="entry name" value="LysM"/>
    <property type="match status" value="1"/>
</dbReference>
<dbReference type="OrthoDB" id="9779340at2"/>
<protein>
    <submittedName>
        <fullName evidence="2">DUF3794 domain-containing protein</fullName>
    </submittedName>
</protein>
<accession>A0A5M9I1M2</accession>
<gene>
    <name evidence="2" type="ORF">FNY66_10230</name>
</gene>
<proteinExistence type="predicted"/>
<dbReference type="EMBL" id="VMSO01000012">
    <property type="protein sequence ID" value="KAA8501112.1"/>
    <property type="molecule type" value="Genomic_DNA"/>
</dbReference>
<dbReference type="SUPFAM" id="SSF54106">
    <property type="entry name" value="LysM domain"/>
    <property type="match status" value="1"/>
</dbReference>